<dbReference type="EMBL" id="FTNE01000027">
    <property type="protein sequence ID" value="SIR38018.1"/>
    <property type="molecule type" value="Genomic_DNA"/>
</dbReference>
<dbReference type="Proteomes" id="UP000186308">
    <property type="component" value="Unassembled WGS sequence"/>
</dbReference>
<comment type="caution">
    <text evidence="2">The sequence shown here is derived from an EMBL/GenBank/DDBJ whole genome shotgun (WGS) entry which is preliminary data.</text>
</comment>
<keyword evidence="1" id="KW-0732">Signal</keyword>
<dbReference type="AlphaFoldDB" id="A0A8G2FHG4"/>
<evidence type="ECO:0000313" key="3">
    <source>
        <dbReference type="Proteomes" id="UP000186308"/>
    </source>
</evidence>
<evidence type="ECO:0008006" key="4">
    <source>
        <dbReference type="Google" id="ProtNLM"/>
    </source>
</evidence>
<proteinExistence type="predicted"/>
<evidence type="ECO:0000313" key="2">
    <source>
        <dbReference type="EMBL" id="SIR38018.1"/>
    </source>
</evidence>
<feature type="signal peptide" evidence="1">
    <location>
        <begin position="1"/>
        <end position="20"/>
    </location>
</feature>
<dbReference type="OrthoDB" id="7165680at2"/>
<organism evidence="2 3">
    <name type="scientific">Acidiphilium rubrum</name>
    <dbReference type="NCBI Taxonomy" id="526"/>
    <lineage>
        <taxon>Bacteria</taxon>
        <taxon>Pseudomonadati</taxon>
        <taxon>Pseudomonadota</taxon>
        <taxon>Alphaproteobacteria</taxon>
        <taxon>Acetobacterales</taxon>
        <taxon>Acidocellaceae</taxon>
        <taxon>Acidiphilium</taxon>
    </lineage>
</organism>
<evidence type="ECO:0000256" key="1">
    <source>
        <dbReference type="SAM" id="SignalP"/>
    </source>
</evidence>
<feature type="chain" id="PRO_5034765039" description="Cell division protein FtsL" evidence="1">
    <location>
        <begin position="21"/>
        <end position="271"/>
    </location>
</feature>
<reference evidence="2 3" key="1">
    <citation type="submission" date="2017-01" db="EMBL/GenBank/DDBJ databases">
        <authorList>
            <person name="Varghese N."/>
            <person name="Submissions S."/>
        </authorList>
    </citation>
    <scope>NUCLEOTIDE SEQUENCE [LARGE SCALE GENOMIC DNA]</scope>
    <source>
        <strain evidence="2 3">ATCC 35905</strain>
    </source>
</reference>
<accession>A0A8G2FHG4</accession>
<protein>
    <recommendedName>
        <fullName evidence="4">Cell division protein FtsL</fullName>
    </recommendedName>
</protein>
<name>A0A8G2FHG4_ACIRU</name>
<gene>
    <name evidence="2" type="ORF">SAMN05421828_12735</name>
</gene>
<keyword evidence="3" id="KW-1185">Reference proteome</keyword>
<sequence length="271" mass="28541">MIRPVTFVTTLMALSSGAWMFVVKHQAEQLDRQIGGVTSQIRASEQRIRVLRAEWALETDPNRLTRLAAMFLPELKPMAPDQLVTWSELADRLPPPGATVPHLPLPPPMPSQLPDATAASGPIASIAPPAVVLPPNAVPVAAPAQHQSGTRVSATATTRLAAARPVISAHQRPIIHRVALPVVRHALPKAAHPVWSHPIPLGRSVLAPARTVRPMGAQVMTINAQSAPIAPPVPQRPFHAAPRPAAGASTSVFGGYAANLAPPRPVGSTAP</sequence>
<dbReference type="RefSeq" id="WP_029312959.1">
    <property type="nucleotide sequence ID" value="NZ_FTNE01000027.1"/>
</dbReference>